<dbReference type="Pfam" id="PF13561">
    <property type="entry name" value="adh_short_C2"/>
    <property type="match status" value="1"/>
</dbReference>
<dbReference type="PANTHER" id="PTHR43639:SF1">
    <property type="entry name" value="SHORT-CHAIN DEHYDROGENASE_REDUCTASE FAMILY PROTEIN"/>
    <property type="match status" value="1"/>
</dbReference>
<dbReference type="Pfam" id="PF00106">
    <property type="entry name" value="adh_short"/>
    <property type="match status" value="1"/>
</dbReference>
<sequence length="253" mass="25083">MTKYARRRALVVGEATGIGLAIAKRLVEGGASVLLAARTAGARAHAVTELGSAARVVAPSAVEDVLAGGTGADTAARTGTSTSTSTSTDTPTGTHPDTGTRSGAATDTDAAPRTGTGPRTAPGLRVDLLFADAIPSARPLLPYVEDGGAIVLTSPTPCPDAVRALAAELAARGIRVNAVAPGCIEAPGSGAVPLPPLGRLGAAEEVARAALFLATEATFTTGARLPVDGGLARPCTRPPSPPRLPSGNLEHTP</sequence>
<evidence type="ECO:0000313" key="4">
    <source>
        <dbReference type="EMBL" id="TGZ03376.1"/>
    </source>
</evidence>
<dbReference type="InterPro" id="IPR002347">
    <property type="entry name" value="SDR_fam"/>
</dbReference>
<comment type="similarity">
    <text evidence="1">Belongs to the short-chain dehydrogenases/reductases (SDR) family.</text>
</comment>
<dbReference type="PRINTS" id="PR00081">
    <property type="entry name" value="GDHRDH"/>
</dbReference>
<dbReference type="SUPFAM" id="SSF51735">
    <property type="entry name" value="NAD(P)-binding Rossmann-fold domains"/>
    <property type="match status" value="2"/>
</dbReference>
<organism evidence="4 5">
    <name type="scientific">Streptomyces rhizosphaericola</name>
    <dbReference type="NCBI Taxonomy" id="2564098"/>
    <lineage>
        <taxon>Bacteria</taxon>
        <taxon>Bacillati</taxon>
        <taxon>Actinomycetota</taxon>
        <taxon>Actinomycetes</taxon>
        <taxon>Kitasatosporales</taxon>
        <taxon>Streptomycetaceae</taxon>
        <taxon>Streptomyces</taxon>
    </lineage>
</organism>
<evidence type="ECO:0000256" key="3">
    <source>
        <dbReference type="SAM" id="MobiDB-lite"/>
    </source>
</evidence>
<dbReference type="InterPro" id="IPR036291">
    <property type="entry name" value="NAD(P)-bd_dom_sf"/>
</dbReference>
<name>A0ABY2P8L4_9ACTN</name>
<evidence type="ECO:0000313" key="5">
    <source>
        <dbReference type="Proteomes" id="UP000306274"/>
    </source>
</evidence>
<dbReference type="EMBL" id="SRZK01000353">
    <property type="protein sequence ID" value="TGZ03376.1"/>
    <property type="molecule type" value="Genomic_DNA"/>
</dbReference>
<dbReference type="Proteomes" id="UP000306274">
    <property type="component" value="Unassembled WGS sequence"/>
</dbReference>
<comment type="caution">
    <text evidence="4">The sequence shown here is derived from an EMBL/GenBank/DDBJ whole genome shotgun (WGS) entry which is preliminary data.</text>
</comment>
<feature type="region of interest" description="Disordered" evidence="3">
    <location>
        <begin position="228"/>
        <end position="253"/>
    </location>
</feature>
<keyword evidence="2" id="KW-0560">Oxidoreductase</keyword>
<proteinExistence type="inferred from homology"/>
<feature type="compositionally biased region" description="Low complexity" evidence="3">
    <location>
        <begin position="72"/>
        <end position="101"/>
    </location>
</feature>
<protein>
    <submittedName>
        <fullName evidence="4">SDR family oxidoreductase</fullName>
    </submittedName>
</protein>
<keyword evidence="5" id="KW-1185">Reference proteome</keyword>
<feature type="region of interest" description="Disordered" evidence="3">
    <location>
        <begin position="68"/>
        <end position="122"/>
    </location>
</feature>
<evidence type="ECO:0000256" key="2">
    <source>
        <dbReference type="ARBA" id="ARBA00023002"/>
    </source>
</evidence>
<dbReference type="Gene3D" id="3.40.50.720">
    <property type="entry name" value="NAD(P)-binding Rossmann-like Domain"/>
    <property type="match status" value="2"/>
</dbReference>
<dbReference type="PANTHER" id="PTHR43639">
    <property type="entry name" value="OXIDOREDUCTASE, SHORT-CHAIN DEHYDROGENASE/REDUCTASE FAMILY (AFU_ORTHOLOGUE AFUA_5G02870)"/>
    <property type="match status" value="1"/>
</dbReference>
<dbReference type="RefSeq" id="WP_136017227.1">
    <property type="nucleotide sequence ID" value="NZ_SRZK01000353.1"/>
</dbReference>
<gene>
    <name evidence="4" type="ORF">E5Z02_26365</name>
</gene>
<evidence type="ECO:0000256" key="1">
    <source>
        <dbReference type="ARBA" id="ARBA00006484"/>
    </source>
</evidence>
<reference evidence="4 5" key="1">
    <citation type="submission" date="2019-04" db="EMBL/GenBank/DDBJ databases">
        <title>Streptomyces rhizosphaericola sp. nov., an actinobacterium isolated from the wheat rhizosphere.</title>
        <authorList>
            <person name="Vargas Hoyos H.A."/>
            <person name="Santos S.N."/>
            <person name="Genuario D.B."/>
            <person name="Melo I.S."/>
            <person name="Da Silva L.J."/>
            <person name="Da Silva F.S.P."/>
            <person name="Zucchi T.D."/>
        </authorList>
    </citation>
    <scope>NUCLEOTIDE SEQUENCE [LARGE SCALE GENOMIC DNA]</scope>
    <source>
        <strain evidence="4 5">1AS2c</strain>
    </source>
</reference>
<accession>A0ABY2P8L4</accession>